<dbReference type="AlphaFoldDB" id="A0A225VGG7"/>
<accession>A0A225VGG7</accession>
<dbReference type="Proteomes" id="UP000198211">
    <property type="component" value="Unassembled WGS sequence"/>
</dbReference>
<name>A0A225VGG7_9STRA</name>
<keyword evidence="2" id="KW-1185">Reference proteome</keyword>
<comment type="caution">
    <text evidence="1">The sequence shown here is derived from an EMBL/GenBank/DDBJ whole genome shotgun (WGS) entry which is preliminary data.</text>
</comment>
<evidence type="ECO:0000313" key="2">
    <source>
        <dbReference type="Proteomes" id="UP000198211"/>
    </source>
</evidence>
<proteinExistence type="predicted"/>
<gene>
    <name evidence="1" type="ORF">PHMEG_00023690</name>
</gene>
<evidence type="ECO:0000313" key="1">
    <source>
        <dbReference type="EMBL" id="OWZ04412.1"/>
    </source>
</evidence>
<reference evidence="2" key="1">
    <citation type="submission" date="2017-03" db="EMBL/GenBank/DDBJ databases">
        <title>Phytopthora megakarya and P. palmivora, two closely related causual agents of cacao black pod achieved similar genome size and gene model numbers by different mechanisms.</title>
        <authorList>
            <person name="Ali S."/>
            <person name="Shao J."/>
            <person name="Larry D.J."/>
            <person name="Kronmiller B."/>
            <person name="Shen D."/>
            <person name="Strem M.D."/>
            <person name="Melnick R.L."/>
            <person name="Guiltinan M.J."/>
            <person name="Tyler B.M."/>
            <person name="Meinhardt L.W."/>
            <person name="Bailey B.A."/>
        </authorList>
    </citation>
    <scope>NUCLEOTIDE SEQUENCE [LARGE SCALE GENOMIC DNA]</scope>
    <source>
        <strain evidence="2">zdho120</strain>
    </source>
</reference>
<sequence length="118" mass="13005">MTIKKICSEISVDETGDIVHRSRQHLLELYLALAAISIRRLQNIASILDNHCAKRGTDFVQQAPLCTKADLCSLLTVMCSGARTPNDYKDASLLGMLWYLLGRSSDTACLGVHILITD</sequence>
<organism evidence="1 2">
    <name type="scientific">Phytophthora megakarya</name>
    <dbReference type="NCBI Taxonomy" id="4795"/>
    <lineage>
        <taxon>Eukaryota</taxon>
        <taxon>Sar</taxon>
        <taxon>Stramenopiles</taxon>
        <taxon>Oomycota</taxon>
        <taxon>Peronosporomycetes</taxon>
        <taxon>Peronosporales</taxon>
        <taxon>Peronosporaceae</taxon>
        <taxon>Phytophthora</taxon>
    </lineage>
</organism>
<protein>
    <submittedName>
        <fullName evidence="1">Uncharacterized protein</fullName>
    </submittedName>
</protein>
<dbReference type="STRING" id="4795.A0A225VGG7"/>
<dbReference type="EMBL" id="NBNE01004982">
    <property type="protein sequence ID" value="OWZ04412.1"/>
    <property type="molecule type" value="Genomic_DNA"/>
</dbReference>